<evidence type="ECO:0000313" key="1">
    <source>
        <dbReference type="Proteomes" id="UP000036681"/>
    </source>
</evidence>
<organism evidence="1 2">
    <name type="scientific">Ascaris lumbricoides</name>
    <name type="common">Giant roundworm</name>
    <dbReference type="NCBI Taxonomy" id="6252"/>
    <lineage>
        <taxon>Eukaryota</taxon>
        <taxon>Metazoa</taxon>
        <taxon>Ecdysozoa</taxon>
        <taxon>Nematoda</taxon>
        <taxon>Chromadorea</taxon>
        <taxon>Rhabditida</taxon>
        <taxon>Spirurina</taxon>
        <taxon>Ascaridomorpha</taxon>
        <taxon>Ascaridoidea</taxon>
        <taxon>Ascarididae</taxon>
        <taxon>Ascaris</taxon>
    </lineage>
</organism>
<dbReference type="WBParaSite" id="ALUE_0002084001-mRNA-1">
    <property type="protein sequence ID" value="ALUE_0002084001-mRNA-1"/>
    <property type="gene ID" value="ALUE_0002084001"/>
</dbReference>
<dbReference type="AlphaFoldDB" id="A0A0M3IQ12"/>
<accession>A0A0M3IQ12</accession>
<keyword evidence="1" id="KW-1185">Reference proteome</keyword>
<evidence type="ECO:0000313" key="2">
    <source>
        <dbReference type="WBParaSite" id="ALUE_0002084001-mRNA-1"/>
    </source>
</evidence>
<reference evidence="2" key="1">
    <citation type="submission" date="2017-02" db="UniProtKB">
        <authorList>
            <consortium name="WormBaseParasite"/>
        </authorList>
    </citation>
    <scope>IDENTIFICATION</scope>
</reference>
<proteinExistence type="predicted"/>
<sequence>IELRIKGENGTIWAAKVFISLPWDSEDINWPIENTRLPLNEADSKVSKSSIIDESRKTYLTISRNASCESCDIECSLPWDSEDINWPIENTRLPLNEADSKVSKSSIIDESRKTYLTISRNASCESCDIEWSTTSSGTFLLELEQRSTIYDERMIKGCGDDRSLPWDSEDINWPIENTRLPLNEADSKVSKSSIIDESRKTYLTISRNASCESCDIEWSTTSSSTAVVADDPCEAPRQTRSYTASTCVSQATSSVSFSTRYYIHTFLVTF</sequence>
<protein>
    <submittedName>
        <fullName evidence="2">Ig-like domain-containing protein</fullName>
    </submittedName>
</protein>
<dbReference type="Proteomes" id="UP000036681">
    <property type="component" value="Unplaced"/>
</dbReference>
<name>A0A0M3IQ12_ASCLU</name>